<dbReference type="OrthoDB" id="5488443at2"/>
<keyword evidence="1" id="KW-0812">Transmembrane</keyword>
<gene>
    <name evidence="2" type="ORF">FHP06_10435</name>
</gene>
<evidence type="ECO:0000256" key="1">
    <source>
        <dbReference type="SAM" id="Phobius"/>
    </source>
</evidence>
<feature type="transmembrane region" description="Helical" evidence="1">
    <location>
        <begin position="335"/>
        <end position="354"/>
    </location>
</feature>
<feature type="transmembrane region" description="Helical" evidence="1">
    <location>
        <begin position="197"/>
        <end position="216"/>
    </location>
</feature>
<protein>
    <submittedName>
        <fullName evidence="2">Uncharacterized protein</fullName>
    </submittedName>
</protein>
<reference evidence="2 3" key="1">
    <citation type="submission" date="2019-06" db="EMBL/GenBank/DDBJ databases">
        <title>Aeromicrobium sp. nov., isolated from a maize field.</title>
        <authorList>
            <person name="Lin S.-Y."/>
            <person name="Tsai C.-F."/>
            <person name="Young C.-C."/>
        </authorList>
    </citation>
    <scope>NUCLEOTIDE SEQUENCE [LARGE SCALE GENOMIC DNA]</scope>
    <source>
        <strain evidence="2 3">CC-CFT486</strain>
    </source>
</reference>
<dbReference type="PANTHER" id="PTHR35982">
    <property type="entry name" value="AGAP005361-PA"/>
    <property type="match status" value="1"/>
</dbReference>
<keyword evidence="3" id="KW-1185">Reference proteome</keyword>
<evidence type="ECO:0000313" key="2">
    <source>
        <dbReference type="EMBL" id="TXL60832.1"/>
    </source>
</evidence>
<keyword evidence="1" id="KW-0472">Membrane</keyword>
<feature type="transmembrane region" description="Helical" evidence="1">
    <location>
        <begin position="294"/>
        <end position="315"/>
    </location>
</feature>
<keyword evidence="1" id="KW-1133">Transmembrane helix</keyword>
<feature type="transmembrane region" description="Helical" evidence="1">
    <location>
        <begin position="117"/>
        <end position="136"/>
    </location>
</feature>
<dbReference type="RefSeq" id="WP_147686489.1">
    <property type="nucleotide sequence ID" value="NZ_VDUX01000004.1"/>
</dbReference>
<feature type="transmembrane region" description="Helical" evidence="1">
    <location>
        <begin position="263"/>
        <end position="282"/>
    </location>
</feature>
<dbReference type="AlphaFoldDB" id="A0A5C8NI33"/>
<sequence length="364" mass="39981">MSATCDDAADALTQQLGFSCHDVSTVVSVRDPFDLYSWTQPVLEVLIIGGAIFALVHAVRRYRQGDPINLALWFASLCYLAVTEPPLYFPEWFGLDDIYGFIFAHNEFTVQFMYDRLPLYIVAFYPAITALAYEVVRGFGIFARRGPLVGAVCVAFVSQVFYEIFDHLGPQLKWWAWNDDNQDVSHPMFASVPMTSMLLFASVSLAFMTYLVLRLVGDGKQRSGGSIAWRTVVAGVLTPLGMLVGGIPSGIFGGDSPNHTAQAWVIGIELGLVWLVGGWLLFRDAREPATEPLSRFAAIFPAAFLVAHAVFWLSALPDFLDAADGLTVEGTPIGSGWYVIACFVASTAVLVALYRTRRRVPVTA</sequence>
<accession>A0A5C8NI33</accession>
<comment type="caution">
    <text evidence="2">The sequence shown here is derived from an EMBL/GenBank/DDBJ whole genome shotgun (WGS) entry which is preliminary data.</text>
</comment>
<dbReference type="Proteomes" id="UP000321571">
    <property type="component" value="Unassembled WGS sequence"/>
</dbReference>
<feature type="transmembrane region" description="Helical" evidence="1">
    <location>
        <begin position="70"/>
        <end position="89"/>
    </location>
</feature>
<proteinExistence type="predicted"/>
<evidence type="ECO:0000313" key="3">
    <source>
        <dbReference type="Proteomes" id="UP000321571"/>
    </source>
</evidence>
<dbReference type="EMBL" id="VDUX01000004">
    <property type="protein sequence ID" value="TXL60832.1"/>
    <property type="molecule type" value="Genomic_DNA"/>
</dbReference>
<feature type="transmembrane region" description="Helical" evidence="1">
    <location>
        <begin position="228"/>
        <end position="251"/>
    </location>
</feature>
<feature type="transmembrane region" description="Helical" evidence="1">
    <location>
        <begin position="38"/>
        <end position="58"/>
    </location>
</feature>
<feature type="transmembrane region" description="Helical" evidence="1">
    <location>
        <begin position="148"/>
        <end position="165"/>
    </location>
</feature>
<dbReference type="PANTHER" id="PTHR35982:SF1">
    <property type="entry name" value="SPIROCYCLASE, AVEC FAMILY"/>
    <property type="match status" value="1"/>
</dbReference>
<name>A0A5C8NI33_9ACTN</name>
<organism evidence="2 3">
    <name type="scientific">Aeromicrobium terrae</name>
    <dbReference type="NCBI Taxonomy" id="2498846"/>
    <lineage>
        <taxon>Bacteria</taxon>
        <taxon>Bacillati</taxon>
        <taxon>Actinomycetota</taxon>
        <taxon>Actinomycetes</taxon>
        <taxon>Propionibacteriales</taxon>
        <taxon>Nocardioidaceae</taxon>
        <taxon>Aeromicrobium</taxon>
    </lineage>
</organism>